<dbReference type="GeneID" id="36594289"/>
<evidence type="ECO:0000313" key="2">
    <source>
        <dbReference type="Proteomes" id="UP000235371"/>
    </source>
</evidence>
<name>A0A2J6SEB6_9HELO</name>
<gene>
    <name evidence="1" type="ORF">K444DRAFT_658041</name>
</gene>
<reference evidence="1 2" key="1">
    <citation type="submission" date="2016-04" db="EMBL/GenBank/DDBJ databases">
        <title>A degradative enzymes factory behind the ericoid mycorrhizal symbiosis.</title>
        <authorList>
            <consortium name="DOE Joint Genome Institute"/>
            <person name="Martino E."/>
            <person name="Morin E."/>
            <person name="Grelet G."/>
            <person name="Kuo A."/>
            <person name="Kohler A."/>
            <person name="Daghino S."/>
            <person name="Barry K."/>
            <person name="Choi C."/>
            <person name="Cichocki N."/>
            <person name="Clum A."/>
            <person name="Copeland A."/>
            <person name="Hainaut M."/>
            <person name="Haridas S."/>
            <person name="Labutti K."/>
            <person name="Lindquist E."/>
            <person name="Lipzen A."/>
            <person name="Khouja H.-R."/>
            <person name="Murat C."/>
            <person name="Ohm R."/>
            <person name="Olson A."/>
            <person name="Spatafora J."/>
            <person name="Veneault-Fourrey C."/>
            <person name="Henrissat B."/>
            <person name="Grigoriev I."/>
            <person name="Martin F."/>
            <person name="Perotto S."/>
        </authorList>
    </citation>
    <scope>NUCLEOTIDE SEQUENCE [LARGE SCALE GENOMIC DNA]</scope>
    <source>
        <strain evidence="1 2">E</strain>
    </source>
</reference>
<proteinExistence type="predicted"/>
<dbReference type="Proteomes" id="UP000235371">
    <property type="component" value="Unassembled WGS sequence"/>
</dbReference>
<protein>
    <recommendedName>
        <fullName evidence="3">Fungal N-terminal domain-containing protein</fullName>
    </recommendedName>
</protein>
<accession>A0A2J6SEB6</accession>
<organism evidence="1 2">
    <name type="scientific">Hyaloscypha bicolor E</name>
    <dbReference type="NCBI Taxonomy" id="1095630"/>
    <lineage>
        <taxon>Eukaryota</taxon>
        <taxon>Fungi</taxon>
        <taxon>Dikarya</taxon>
        <taxon>Ascomycota</taxon>
        <taxon>Pezizomycotina</taxon>
        <taxon>Leotiomycetes</taxon>
        <taxon>Helotiales</taxon>
        <taxon>Hyaloscyphaceae</taxon>
        <taxon>Hyaloscypha</taxon>
        <taxon>Hyaloscypha bicolor</taxon>
    </lineage>
</organism>
<keyword evidence="2" id="KW-1185">Reference proteome</keyword>
<dbReference type="AlphaFoldDB" id="A0A2J6SEB6"/>
<dbReference type="STRING" id="1095630.A0A2J6SEB6"/>
<dbReference type="InParanoid" id="A0A2J6SEB6"/>
<sequence length="179" mass="20116">MSFGYGIGDFVLLTQLAWQVVQNSRKACGAHEELTYSATSLHRILRRLEVEVSKSDSILSQSDEGADRRGQLAQLLGDCHRKVKFGNGEMLDLADIRLKICTYTSLLTLHINLLSMGSQGKVESFMESQGEEVREIRRALNYITVMMQAKAPKAGEGSILTSYAEDDKAIWKDFRRELI</sequence>
<evidence type="ECO:0000313" key="1">
    <source>
        <dbReference type="EMBL" id="PMD49111.1"/>
    </source>
</evidence>
<dbReference type="RefSeq" id="XP_024726015.1">
    <property type="nucleotide sequence ID" value="XM_024886212.1"/>
</dbReference>
<evidence type="ECO:0008006" key="3">
    <source>
        <dbReference type="Google" id="ProtNLM"/>
    </source>
</evidence>
<dbReference type="OrthoDB" id="7464126at2759"/>
<dbReference type="EMBL" id="KZ613936">
    <property type="protein sequence ID" value="PMD49111.1"/>
    <property type="molecule type" value="Genomic_DNA"/>
</dbReference>